<keyword evidence="1" id="KW-1133">Transmembrane helix</keyword>
<evidence type="ECO:0000256" key="1">
    <source>
        <dbReference type="SAM" id="Phobius"/>
    </source>
</evidence>
<sequence>MGIRATNRAALAFACAVALLVLGSRHVFWGDYFVEAWPAYFGLRTDGVDTFLRLVPAYSGFVTLIGAPTTFLHLGLDWTFRLNAIPGLVALAGLGVALHVRERTHALLALVLTAGSPVAYLALDAGHPEDLLAAAAAVAGVLAAVRQKATLSAALLTVAVLAKQTAVLALLPAALALPKPKLRVLVAPVAAALLIYGGVQLLRPGGTSNLAAQVGAHAGSFFHPWQVWWPFGVPSDPVWEAAGHGATTSPAWLVPIPHPLILALALPLSLLWWWRAGKQRPREDALALFALLALERCMLDPWNLGYYHLPLVLALVAWETEKRRPPVIALATTGAIWLTFRTLELRTGMAPMLMYLAWTLPLGGMLVRQLFANGAHARRLVPAFA</sequence>
<feature type="transmembrane region" description="Helical" evidence="1">
    <location>
        <begin position="54"/>
        <end position="75"/>
    </location>
</feature>
<feature type="transmembrane region" description="Helical" evidence="1">
    <location>
        <begin position="106"/>
        <end position="123"/>
    </location>
</feature>
<protein>
    <recommendedName>
        <fullName evidence="4">DUF2029 domain-containing protein</fullName>
    </recommendedName>
</protein>
<comment type="caution">
    <text evidence="2">The sequence shown here is derived from an EMBL/GenBank/DDBJ whole genome shotgun (WGS) entry which is preliminary data.</text>
</comment>
<feature type="transmembrane region" description="Helical" evidence="1">
    <location>
        <begin position="352"/>
        <end position="371"/>
    </location>
</feature>
<feature type="transmembrane region" description="Helical" evidence="1">
    <location>
        <begin position="153"/>
        <end position="177"/>
    </location>
</feature>
<dbReference type="RefSeq" id="WP_270045725.1">
    <property type="nucleotide sequence ID" value="NZ_JAPDOD010000066.1"/>
</dbReference>
<dbReference type="EMBL" id="JAPDOD010000066">
    <property type="protein sequence ID" value="MDA0166467.1"/>
    <property type="molecule type" value="Genomic_DNA"/>
</dbReference>
<accession>A0A9X3N1F3</accession>
<dbReference type="Pfam" id="PF26314">
    <property type="entry name" value="MptA_B_family"/>
    <property type="match status" value="1"/>
</dbReference>
<keyword evidence="3" id="KW-1185">Reference proteome</keyword>
<dbReference type="Proteomes" id="UP001149140">
    <property type="component" value="Unassembled WGS sequence"/>
</dbReference>
<name>A0A9X3N1F3_9ACTN</name>
<organism evidence="2 3">
    <name type="scientific">Solirubrobacter ginsenosidimutans</name>
    <dbReference type="NCBI Taxonomy" id="490573"/>
    <lineage>
        <taxon>Bacteria</taxon>
        <taxon>Bacillati</taxon>
        <taxon>Actinomycetota</taxon>
        <taxon>Thermoleophilia</taxon>
        <taxon>Solirubrobacterales</taxon>
        <taxon>Solirubrobacteraceae</taxon>
        <taxon>Solirubrobacter</taxon>
    </lineage>
</organism>
<evidence type="ECO:0000313" key="3">
    <source>
        <dbReference type="Proteomes" id="UP001149140"/>
    </source>
</evidence>
<feature type="transmembrane region" description="Helical" evidence="1">
    <location>
        <begin position="82"/>
        <end position="100"/>
    </location>
</feature>
<gene>
    <name evidence="2" type="ORF">OM076_39750</name>
</gene>
<feature type="transmembrane region" description="Helical" evidence="1">
    <location>
        <begin position="256"/>
        <end position="274"/>
    </location>
</feature>
<reference evidence="2" key="1">
    <citation type="submission" date="2022-10" db="EMBL/GenBank/DDBJ databases">
        <title>The WGS of Solirubrobacter ginsenosidimutans DSM 21036.</title>
        <authorList>
            <person name="Jiang Z."/>
        </authorList>
    </citation>
    <scope>NUCLEOTIDE SEQUENCE</scope>
    <source>
        <strain evidence="2">DSM 21036</strain>
    </source>
</reference>
<evidence type="ECO:0008006" key="4">
    <source>
        <dbReference type="Google" id="ProtNLM"/>
    </source>
</evidence>
<feature type="transmembrane region" description="Helical" evidence="1">
    <location>
        <begin position="184"/>
        <end position="202"/>
    </location>
</feature>
<evidence type="ECO:0000313" key="2">
    <source>
        <dbReference type="EMBL" id="MDA0166467.1"/>
    </source>
</evidence>
<keyword evidence="1" id="KW-0472">Membrane</keyword>
<keyword evidence="1" id="KW-0812">Transmembrane</keyword>
<dbReference type="AlphaFoldDB" id="A0A9X3N1F3"/>
<proteinExistence type="predicted"/>